<evidence type="ECO:0000256" key="6">
    <source>
        <dbReference type="ARBA" id="ARBA00022722"/>
    </source>
</evidence>
<dbReference type="PANTHER" id="PTHR10139:SF1">
    <property type="entry name" value="DOUBLE-STRAND BREAK REPAIR PROTEIN MRE11"/>
    <property type="match status" value="1"/>
</dbReference>
<dbReference type="FunFam" id="3.60.21.10:FF:000011">
    <property type="entry name" value="Double-strand break repair protein"/>
    <property type="match status" value="1"/>
</dbReference>
<keyword evidence="12 17" id="KW-0234">DNA repair</keyword>
<evidence type="ECO:0000256" key="14">
    <source>
        <dbReference type="ARBA" id="ARBA00023242"/>
    </source>
</evidence>
<dbReference type="Pfam" id="PF04152">
    <property type="entry name" value="Mre11_DNA_bind"/>
    <property type="match status" value="1"/>
</dbReference>
<dbReference type="AlphaFoldDB" id="A0A131XZ24"/>
<dbReference type="SUPFAM" id="SSF56300">
    <property type="entry name" value="Metallo-dependent phosphatases"/>
    <property type="match status" value="1"/>
</dbReference>
<dbReference type="InterPro" id="IPR038487">
    <property type="entry name" value="Mre11_capping_dom"/>
</dbReference>
<dbReference type="GO" id="GO:0035861">
    <property type="term" value="C:site of double-strand break"/>
    <property type="evidence" value="ECO:0007669"/>
    <property type="project" value="TreeGrafter"/>
</dbReference>
<feature type="region of interest" description="Disordered" evidence="18">
    <location>
        <begin position="527"/>
        <end position="593"/>
    </location>
</feature>
<evidence type="ECO:0000256" key="8">
    <source>
        <dbReference type="ARBA" id="ARBA00022759"/>
    </source>
</evidence>
<evidence type="ECO:0000256" key="15">
    <source>
        <dbReference type="ARBA" id="ARBA00023254"/>
    </source>
</evidence>
<feature type="compositionally biased region" description="Basic residues" evidence="18">
    <location>
        <begin position="583"/>
        <end position="593"/>
    </location>
</feature>
<keyword evidence="10 17" id="KW-0378">Hydrolase</keyword>
<evidence type="ECO:0000256" key="11">
    <source>
        <dbReference type="ARBA" id="ARBA00022839"/>
    </source>
</evidence>
<proteinExistence type="evidence at transcript level"/>
<keyword evidence="5" id="KW-0158">Chromosome</keyword>
<feature type="compositionally biased region" description="Low complexity" evidence="18">
    <location>
        <begin position="527"/>
        <end position="538"/>
    </location>
</feature>
<dbReference type="Pfam" id="PF00149">
    <property type="entry name" value="Metallophos"/>
    <property type="match status" value="1"/>
</dbReference>
<dbReference type="Gene3D" id="3.60.21.10">
    <property type="match status" value="1"/>
</dbReference>
<dbReference type="EMBL" id="GEFM01004288">
    <property type="protein sequence ID" value="JAP71508.1"/>
    <property type="molecule type" value="mRNA"/>
</dbReference>
<dbReference type="GO" id="GO:0000724">
    <property type="term" value="P:double-strand break repair via homologous recombination"/>
    <property type="evidence" value="ECO:0007669"/>
    <property type="project" value="TreeGrafter"/>
</dbReference>
<evidence type="ECO:0000256" key="17">
    <source>
        <dbReference type="RuleBase" id="RU003447"/>
    </source>
</evidence>
<organism evidence="20">
    <name type="scientific">Ixodes ricinus</name>
    <name type="common">Common tick</name>
    <name type="synonym">Acarus ricinus</name>
    <dbReference type="NCBI Taxonomy" id="34613"/>
    <lineage>
        <taxon>Eukaryota</taxon>
        <taxon>Metazoa</taxon>
        <taxon>Ecdysozoa</taxon>
        <taxon>Arthropoda</taxon>
        <taxon>Chelicerata</taxon>
        <taxon>Arachnida</taxon>
        <taxon>Acari</taxon>
        <taxon>Parasitiformes</taxon>
        <taxon>Ixodida</taxon>
        <taxon>Ixodoidea</taxon>
        <taxon>Ixodidae</taxon>
        <taxon>Ixodinae</taxon>
        <taxon>Ixodes</taxon>
    </lineage>
</organism>
<dbReference type="InterPro" id="IPR003701">
    <property type="entry name" value="Mre11"/>
</dbReference>
<dbReference type="GO" id="GO:0030870">
    <property type="term" value="C:Mre11 complex"/>
    <property type="evidence" value="ECO:0007669"/>
    <property type="project" value="InterPro"/>
</dbReference>
<evidence type="ECO:0000256" key="16">
    <source>
        <dbReference type="PIRSR" id="PIRSR000882-1"/>
    </source>
</evidence>
<feature type="active site" description="Proton donor" evidence="16">
    <location>
        <position position="124"/>
    </location>
</feature>
<dbReference type="PANTHER" id="PTHR10139">
    <property type="entry name" value="DOUBLE-STRAND BREAK REPAIR PROTEIN MRE11"/>
    <property type="match status" value="1"/>
</dbReference>
<keyword evidence="14 17" id="KW-0539">Nucleus</keyword>
<dbReference type="GO" id="GO:0097552">
    <property type="term" value="P:mitochondrial double-strand break repair via homologous recombination"/>
    <property type="evidence" value="ECO:0007669"/>
    <property type="project" value="TreeGrafter"/>
</dbReference>
<keyword evidence="9 17" id="KW-0227">DNA damage</keyword>
<dbReference type="GO" id="GO:0042138">
    <property type="term" value="P:meiotic DNA double-strand break formation"/>
    <property type="evidence" value="ECO:0007669"/>
    <property type="project" value="TreeGrafter"/>
</dbReference>
<dbReference type="InterPro" id="IPR041796">
    <property type="entry name" value="Mre11_N"/>
</dbReference>
<evidence type="ECO:0000256" key="13">
    <source>
        <dbReference type="ARBA" id="ARBA00023211"/>
    </source>
</evidence>
<dbReference type="InterPro" id="IPR029052">
    <property type="entry name" value="Metallo-depent_PP-like"/>
</dbReference>
<accession>A0A131XZ24</accession>
<dbReference type="CDD" id="cd00840">
    <property type="entry name" value="MPP_Mre11_N"/>
    <property type="match status" value="1"/>
</dbReference>
<dbReference type="GO" id="GO:0008296">
    <property type="term" value="F:3'-5'-DNA exonuclease activity"/>
    <property type="evidence" value="ECO:0007669"/>
    <property type="project" value="InterPro"/>
</dbReference>
<dbReference type="SMART" id="SM01347">
    <property type="entry name" value="Mre11_DNA_bind"/>
    <property type="match status" value="1"/>
</dbReference>
<dbReference type="InterPro" id="IPR004843">
    <property type="entry name" value="Calcineurin-like_PHP"/>
</dbReference>
<evidence type="ECO:0000259" key="19">
    <source>
        <dbReference type="SMART" id="SM01347"/>
    </source>
</evidence>
<dbReference type="PIRSF" id="PIRSF000882">
    <property type="entry name" value="DSB_repair_MRE11"/>
    <property type="match status" value="1"/>
</dbReference>
<keyword evidence="7" id="KW-0479">Metal-binding</keyword>
<name>A0A131XZ24_IXORI</name>
<dbReference type="GO" id="GO:0000014">
    <property type="term" value="F:single-stranded DNA endodeoxyribonuclease activity"/>
    <property type="evidence" value="ECO:0007669"/>
    <property type="project" value="TreeGrafter"/>
</dbReference>
<evidence type="ECO:0000256" key="5">
    <source>
        <dbReference type="ARBA" id="ARBA00022454"/>
    </source>
</evidence>
<keyword evidence="8 17" id="KW-0255">Endonuclease</keyword>
<comment type="cofactor">
    <cofactor evidence="1">
        <name>Mn(2+)</name>
        <dbReference type="ChEBI" id="CHEBI:29035"/>
    </cofactor>
</comment>
<sequence length="593" mass="67506">SRREEDTFKILVASDLHLGYEAKDALRKNDSINTFKEILEIAVKHEVDFILLGGDMFHENKPPRWVEHETLKLLRQHCLGDKPVRFEMLSDQSENFGFCAFPNVNYEDANLNVSYPVFTVHGNHDDPTGSENLSVVDVLATSGLVNYFGKVTNMTDVRLSPLLLRKGRTLLALYGLGWIRDERLHRLFRDGKVKMLRPREQTEDWFNLMVLHQNRAKHGATDYIPETFLDDFLDLVVWGHEHECRIEPEWNGRFHVTQPGSSVATSLCPGEAVPKHVGILEIHFDGKKRHKMTKVPLLTVRPFYIKDISLYDLTDTSSRRVITDLLKAELDFCAAQVEEFLEKCAYERSDDPRQPTEPLIRLRVEHGDDHETFSSNLLARMFQDRVANPRDIVLFTKRRTEHTSAGVDVDHFREIAHDDALATSRVEDLVREYFETVEESRRMIVLTDVGMQQAVNLFVEKDCTDAIAEAVKIQEVRATDRLAALGDELTEDKLEEALFRLKDQFAGRAEAEAAEIRRRIEAGVVSQRGRASSAAGNSSEDEIDEDMDDSREQTTVRKTTRGRGAAAGRRGRGARGATPSTRARGRQKKGLNL</sequence>
<comment type="similarity">
    <text evidence="4 17">Belongs to the MRE11/RAD32 family.</text>
</comment>
<feature type="compositionally biased region" description="Acidic residues" evidence="18">
    <location>
        <begin position="539"/>
        <end position="549"/>
    </location>
</feature>
<dbReference type="GO" id="GO:0031573">
    <property type="term" value="P:mitotic intra-S DNA damage checkpoint signaling"/>
    <property type="evidence" value="ECO:0007669"/>
    <property type="project" value="TreeGrafter"/>
</dbReference>
<evidence type="ECO:0000256" key="18">
    <source>
        <dbReference type="SAM" id="MobiDB-lite"/>
    </source>
</evidence>
<protein>
    <submittedName>
        <fullName evidence="20">Putative dna repair exonuclease mre11</fullName>
    </submittedName>
</protein>
<feature type="non-terminal residue" evidence="20">
    <location>
        <position position="1"/>
    </location>
</feature>
<feature type="domain" description="Mre11 DNA-binding" evidence="19">
    <location>
        <begin position="290"/>
        <end position="458"/>
    </location>
</feature>
<evidence type="ECO:0000256" key="12">
    <source>
        <dbReference type="ARBA" id="ARBA00023204"/>
    </source>
</evidence>
<dbReference type="Gene3D" id="3.30.110.110">
    <property type="entry name" value="Mre11, capping domain"/>
    <property type="match status" value="1"/>
</dbReference>
<evidence type="ECO:0000313" key="20">
    <source>
        <dbReference type="EMBL" id="JAP71508.1"/>
    </source>
</evidence>
<evidence type="ECO:0000256" key="4">
    <source>
        <dbReference type="ARBA" id="ARBA00009028"/>
    </source>
</evidence>
<keyword evidence="6 17" id="KW-0540">Nuclease</keyword>
<evidence type="ECO:0000256" key="10">
    <source>
        <dbReference type="ARBA" id="ARBA00022801"/>
    </source>
</evidence>
<keyword evidence="11 17" id="KW-0269">Exonuclease</keyword>
<evidence type="ECO:0000256" key="2">
    <source>
        <dbReference type="ARBA" id="ARBA00004123"/>
    </source>
</evidence>
<dbReference type="GO" id="GO:0006303">
    <property type="term" value="P:double-strand break repair via nonhomologous end joining"/>
    <property type="evidence" value="ECO:0007669"/>
    <property type="project" value="TreeGrafter"/>
</dbReference>
<evidence type="ECO:0000256" key="7">
    <source>
        <dbReference type="ARBA" id="ARBA00022723"/>
    </source>
</evidence>
<dbReference type="GO" id="GO:0007095">
    <property type="term" value="P:mitotic G2 DNA damage checkpoint signaling"/>
    <property type="evidence" value="ECO:0007669"/>
    <property type="project" value="TreeGrafter"/>
</dbReference>
<evidence type="ECO:0000256" key="3">
    <source>
        <dbReference type="ARBA" id="ARBA00004286"/>
    </source>
</evidence>
<dbReference type="InterPro" id="IPR007281">
    <property type="entry name" value="Mre11_DNA-bd"/>
</dbReference>
<dbReference type="GO" id="GO:0030145">
    <property type="term" value="F:manganese ion binding"/>
    <property type="evidence" value="ECO:0007669"/>
    <property type="project" value="InterPro"/>
</dbReference>
<keyword evidence="13 17" id="KW-0464">Manganese</keyword>
<dbReference type="NCBIfam" id="TIGR00583">
    <property type="entry name" value="mre11"/>
    <property type="match status" value="1"/>
</dbReference>
<keyword evidence="15 17" id="KW-0469">Meiosis</keyword>
<reference evidence="20" key="1">
    <citation type="submission" date="2016-02" db="EMBL/GenBank/DDBJ databases">
        <title>RNAseq analyses of the midgut from blood- or serum-fed Ixodes ricinus ticks.</title>
        <authorList>
            <person name="Perner J."/>
            <person name="Provaznik J."/>
            <person name="Schrenkova J."/>
            <person name="Urbanova V."/>
            <person name="Ribeiro J.M."/>
            <person name="Kopacek P."/>
        </authorList>
    </citation>
    <scope>NUCLEOTIDE SEQUENCE</scope>
    <source>
        <tissue evidence="20">Gut</tissue>
    </source>
</reference>
<comment type="subcellular location">
    <subcellularLocation>
        <location evidence="3">Chromosome</location>
    </subcellularLocation>
    <subcellularLocation>
        <location evidence="2">Nucleus</location>
    </subcellularLocation>
</comment>
<dbReference type="GO" id="GO:0000723">
    <property type="term" value="P:telomere maintenance"/>
    <property type="evidence" value="ECO:0007669"/>
    <property type="project" value="TreeGrafter"/>
</dbReference>
<evidence type="ECO:0000256" key="9">
    <source>
        <dbReference type="ARBA" id="ARBA00022763"/>
    </source>
</evidence>
<evidence type="ECO:0000256" key="1">
    <source>
        <dbReference type="ARBA" id="ARBA00001936"/>
    </source>
</evidence>